<gene>
    <name evidence="2" type="ORF">CKY28_06930</name>
</gene>
<dbReference type="RefSeq" id="WP_095997552.1">
    <property type="nucleotide sequence ID" value="NZ_NSLI01000002.1"/>
</dbReference>
<dbReference type="InterPro" id="IPR003793">
    <property type="entry name" value="UPF0166"/>
</dbReference>
<dbReference type="OrthoDB" id="9795599at2"/>
<dbReference type="EMBL" id="NSLI01000002">
    <property type="protein sequence ID" value="PAX09054.1"/>
    <property type="molecule type" value="Genomic_DNA"/>
</dbReference>
<dbReference type="SUPFAM" id="SSF54913">
    <property type="entry name" value="GlnB-like"/>
    <property type="match status" value="1"/>
</dbReference>
<proteinExistence type="inferred from homology"/>
<evidence type="ECO:0000313" key="2">
    <source>
        <dbReference type="EMBL" id="PAX09054.1"/>
    </source>
</evidence>
<accession>A0A2A2SIE6</accession>
<evidence type="ECO:0000256" key="1">
    <source>
        <dbReference type="ARBA" id="ARBA00010554"/>
    </source>
</evidence>
<dbReference type="InterPro" id="IPR015867">
    <property type="entry name" value="N-reg_PII/ATP_PRibTrfase_C"/>
</dbReference>
<dbReference type="Proteomes" id="UP000218151">
    <property type="component" value="Unassembled WGS sequence"/>
</dbReference>
<reference evidence="3" key="1">
    <citation type="submission" date="2017-09" db="EMBL/GenBank/DDBJ databases">
        <authorList>
            <person name="Feng G."/>
            <person name="Zhu H."/>
        </authorList>
    </citation>
    <scope>NUCLEOTIDE SEQUENCE [LARGE SCALE GENOMIC DNA]</scope>
    <source>
        <strain evidence="3">1PNM-20</strain>
    </source>
</reference>
<comment type="similarity">
    <text evidence="1">Belongs to the UPF0166 family.</text>
</comment>
<name>A0A2A2SIE6_9SPHN</name>
<dbReference type="PANTHER" id="PTHR35983:SF1">
    <property type="entry name" value="UPF0166 PROTEIN TM_0021"/>
    <property type="match status" value="1"/>
</dbReference>
<dbReference type="Pfam" id="PF02641">
    <property type="entry name" value="DUF190"/>
    <property type="match status" value="1"/>
</dbReference>
<dbReference type="InterPro" id="IPR011322">
    <property type="entry name" value="N-reg_PII-like_a/b"/>
</dbReference>
<organism evidence="2 3">
    <name type="scientific">Sphingomonas lenta</name>
    <dbReference type="NCBI Taxonomy" id="1141887"/>
    <lineage>
        <taxon>Bacteria</taxon>
        <taxon>Pseudomonadati</taxon>
        <taxon>Pseudomonadota</taxon>
        <taxon>Alphaproteobacteria</taxon>
        <taxon>Sphingomonadales</taxon>
        <taxon>Sphingomonadaceae</taxon>
        <taxon>Sphingomonas</taxon>
    </lineage>
</organism>
<dbReference type="AlphaFoldDB" id="A0A2A2SIE6"/>
<evidence type="ECO:0000313" key="3">
    <source>
        <dbReference type="Proteomes" id="UP000218151"/>
    </source>
</evidence>
<keyword evidence="3" id="KW-1185">Reference proteome</keyword>
<protein>
    <submittedName>
        <fullName evidence="2">Uncharacterized protein</fullName>
    </submittedName>
</protein>
<dbReference type="PANTHER" id="PTHR35983">
    <property type="entry name" value="UPF0166 PROTEIN TM_0021"/>
    <property type="match status" value="1"/>
</dbReference>
<comment type="caution">
    <text evidence="2">The sequence shown here is derived from an EMBL/GenBank/DDBJ whole genome shotgun (WGS) entry which is preliminary data.</text>
</comment>
<dbReference type="Gene3D" id="3.30.70.120">
    <property type="match status" value="1"/>
</dbReference>
<sequence>MTTITDPALLKVYTDEDASCGDERVADMIVQKARARGLAGATVLRGLTGYGQGSRIHAHHLFGISDNPPLVIEIVDAEERLRAFMAELADLRGIGLVTLERVEVLSQPGHRPTREQDRP</sequence>